<dbReference type="AlphaFoldDB" id="A0AAU3GPY4"/>
<name>A0AAU3GPY4_9ACTN</name>
<gene>
    <name evidence="3" type="ORF">OG626_02775</name>
</gene>
<reference evidence="3" key="1">
    <citation type="submission" date="2022-10" db="EMBL/GenBank/DDBJ databases">
        <title>The complete genomes of actinobacterial strains from the NBC collection.</title>
        <authorList>
            <person name="Joergensen T.S."/>
            <person name="Alvarez Arevalo M."/>
            <person name="Sterndorff E.B."/>
            <person name="Faurdal D."/>
            <person name="Vuksanovic O."/>
            <person name="Mourched A.-S."/>
            <person name="Charusanti P."/>
            <person name="Shaw S."/>
            <person name="Blin K."/>
            <person name="Weber T."/>
        </authorList>
    </citation>
    <scope>NUCLEOTIDE SEQUENCE</scope>
    <source>
        <strain evidence="3">NBC_01401</strain>
    </source>
</reference>
<evidence type="ECO:0000256" key="2">
    <source>
        <dbReference type="SAM" id="Phobius"/>
    </source>
</evidence>
<accession>A0AAU3GPY4</accession>
<keyword evidence="2" id="KW-0812">Transmembrane</keyword>
<keyword evidence="2" id="KW-0472">Membrane</keyword>
<evidence type="ECO:0000256" key="1">
    <source>
        <dbReference type="SAM" id="MobiDB-lite"/>
    </source>
</evidence>
<dbReference type="EMBL" id="CP109535">
    <property type="protein sequence ID" value="WTY93890.1"/>
    <property type="molecule type" value="Genomic_DNA"/>
</dbReference>
<sequence>MPHYDERLRGIEDGLRADHPERADFAGRVDFPEHAEVPGQGVPGQGAPRRFRSSRTLLWLAAGVIGLVAGIFIGHGLLIAAGLVVAGMAAQLLDPQRRSFEPRRRGPRGGVPRLH</sequence>
<evidence type="ECO:0008006" key="4">
    <source>
        <dbReference type="Google" id="ProtNLM"/>
    </source>
</evidence>
<feature type="region of interest" description="Disordered" evidence="1">
    <location>
        <begin position="96"/>
        <end position="115"/>
    </location>
</feature>
<keyword evidence="2" id="KW-1133">Transmembrane helix</keyword>
<proteinExistence type="predicted"/>
<protein>
    <recommendedName>
        <fullName evidence="4">DUF3040 domain-containing protein</fullName>
    </recommendedName>
</protein>
<evidence type="ECO:0000313" key="3">
    <source>
        <dbReference type="EMBL" id="WTY93890.1"/>
    </source>
</evidence>
<feature type="transmembrane region" description="Helical" evidence="2">
    <location>
        <begin position="57"/>
        <end position="90"/>
    </location>
</feature>
<organism evidence="3">
    <name type="scientific">Streptomyces sp. NBC_01401</name>
    <dbReference type="NCBI Taxonomy" id="2903854"/>
    <lineage>
        <taxon>Bacteria</taxon>
        <taxon>Bacillati</taxon>
        <taxon>Actinomycetota</taxon>
        <taxon>Actinomycetes</taxon>
        <taxon>Kitasatosporales</taxon>
        <taxon>Streptomycetaceae</taxon>
        <taxon>Streptomyces</taxon>
    </lineage>
</organism>